<evidence type="ECO:0000256" key="1">
    <source>
        <dbReference type="SAM" id="MobiDB-lite"/>
    </source>
</evidence>
<feature type="compositionally biased region" description="Low complexity" evidence="1">
    <location>
        <begin position="130"/>
        <end position="145"/>
    </location>
</feature>
<accession>A0AAD7TMD2</accession>
<proteinExistence type="predicted"/>
<feature type="region of interest" description="Disordered" evidence="1">
    <location>
        <begin position="49"/>
        <end position="190"/>
    </location>
</feature>
<comment type="caution">
    <text evidence="2">The sequence shown here is derived from an EMBL/GenBank/DDBJ whole genome shotgun (WGS) entry which is preliminary data.</text>
</comment>
<organism evidence="2 3">
    <name type="scientific">Trametes cubensis</name>
    <dbReference type="NCBI Taxonomy" id="1111947"/>
    <lineage>
        <taxon>Eukaryota</taxon>
        <taxon>Fungi</taxon>
        <taxon>Dikarya</taxon>
        <taxon>Basidiomycota</taxon>
        <taxon>Agaricomycotina</taxon>
        <taxon>Agaricomycetes</taxon>
        <taxon>Polyporales</taxon>
        <taxon>Polyporaceae</taxon>
        <taxon>Trametes</taxon>
    </lineage>
</organism>
<dbReference type="EMBL" id="JAPEVG010000284">
    <property type="protein sequence ID" value="KAJ8469561.1"/>
    <property type="molecule type" value="Genomic_DNA"/>
</dbReference>
<reference evidence="2" key="1">
    <citation type="submission" date="2022-11" db="EMBL/GenBank/DDBJ databases">
        <title>Genome Sequence of Cubamyces cubensis.</title>
        <authorList>
            <person name="Buettner E."/>
        </authorList>
    </citation>
    <scope>NUCLEOTIDE SEQUENCE</scope>
    <source>
        <strain evidence="2">MPL-01</strain>
    </source>
</reference>
<gene>
    <name evidence="2" type="ORF">ONZ51_g8903</name>
</gene>
<dbReference type="AlphaFoldDB" id="A0AAD7TMD2"/>
<feature type="compositionally biased region" description="Polar residues" evidence="1">
    <location>
        <begin position="114"/>
        <end position="129"/>
    </location>
</feature>
<feature type="region of interest" description="Disordered" evidence="1">
    <location>
        <begin position="1"/>
        <end position="32"/>
    </location>
</feature>
<protein>
    <submittedName>
        <fullName evidence="2">Uncharacterized protein</fullName>
    </submittedName>
</protein>
<evidence type="ECO:0000313" key="2">
    <source>
        <dbReference type="EMBL" id="KAJ8469561.1"/>
    </source>
</evidence>
<evidence type="ECO:0000313" key="3">
    <source>
        <dbReference type="Proteomes" id="UP001215151"/>
    </source>
</evidence>
<feature type="compositionally biased region" description="Low complexity" evidence="1">
    <location>
        <begin position="55"/>
        <end position="83"/>
    </location>
</feature>
<dbReference type="Proteomes" id="UP001215151">
    <property type="component" value="Unassembled WGS sequence"/>
</dbReference>
<keyword evidence="3" id="KW-1185">Reference proteome</keyword>
<sequence length="290" mass="30235">MHARSSRSTFVVGPVNQESSGALRRASTFGPEIDEKLENIWSSTYSAEYRGVEDSPSASGRSGSSFSSSSSPFTPSASGSPATLEAADPAPVPSPEDPSRLVTVTSHPVELQFQPASAQQHPSQNAVENSPSPASSPSASSTTPPITQPAGCGNPASRPVTSPGIETNGHRAPSTELPQDEPPSLATHSGHDLRVWPWSEAECPSVLANDAIALGAEAPQSLYEEFSYGVLDTSGESMATFRGSPLRVVEDVEWDQLMMNQGGDGGSLGAEFEHDFSGGLGFIYPSSSSL</sequence>
<name>A0AAD7TMD2_9APHY</name>